<evidence type="ECO:0000256" key="1">
    <source>
        <dbReference type="SAM" id="MobiDB-lite"/>
    </source>
</evidence>
<dbReference type="EMBL" id="LSYS01004732">
    <property type="protein sequence ID" value="OPJ79206.1"/>
    <property type="molecule type" value="Genomic_DNA"/>
</dbReference>
<organism evidence="2 3">
    <name type="scientific">Patagioenas fasciata monilis</name>
    <dbReference type="NCBI Taxonomy" id="372326"/>
    <lineage>
        <taxon>Eukaryota</taxon>
        <taxon>Metazoa</taxon>
        <taxon>Chordata</taxon>
        <taxon>Craniata</taxon>
        <taxon>Vertebrata</taxon>
        <taxon>Euteleostomi</taxon>
        <taxon>Archelosauria</taxon>
        <taxon>Archosauria</taxon>
        <taxon>Dinosauria</taxon>
        <taxon>Saurischia</taxon>
        <taxon>Theropoda</taxon>
        <taxon>Coelurosauria</taxon>
        <taxon>Aves</taxon>
        <taxon>Neognathae</taxon>
        <taxon>Neoaves</taxon>
        <taxon>Columbimorphae</taxon>
        <taxon>Columbiformes</taxon>
        <taxon>Columbidae</taxon>
        <taxon>Patagioenas</taxon>
    </lineage>
</organism>
<gene>
    <name evidence="2" type="ORF">AV530_005109</name>
</gene>
<dbReference type="AlphaFoldDB" id="A0A1V4K448"/>
<dbReference type="Proteomes" id="UP000190648">
    <property type="component" value="Unassembled WGS sequence"/>
</dbReference>
<keyword evidence="3" id="KW-1185">Reference proteome</keyword>
<evidence type="ECO:0000313" key="2">
    <source>
        <dbReference type="EMBL" id="OPJ79206.1"/>
    </source>
</evidence>
<name>A0A1V4K448_PATFA</name>
<feature type="compositionally biased region" description="Polar residues" evidence="1">
    <location>
        <begin position="46"/>
        <end position="69"/>
    </location>
</feature>
<sequence length="69" mass="7551">MDLERWSFWVPSGRQLHNSPYLQTPYSKISTDKPAFGRNKPAALTAQKTSPGDSGDHGNTIQVSSVMGC</sequence>
<evidence type="ECO:0000313" key="3">
    <source>
        <dbReference type="Proteomes" id="UP000190648"/>
    </source>
</evidence>
<protein>
    <submittedName>
        <fullName evidence="2">Uncharacterized protein</fullName>
    </submittedName>
</protein>
<feature type="region of interest" description="Disordered" evidence="1">
    <location>
        <begin position="30"/>
        <end position="69"/>
    </location>
</feature>
<proteinExistence type="predicted"/>
<reference evidence="2 3" key="1">
    <citation type="submission" date="2016-02" db="EMBL/GenBank/DDBJ databases">
        <title>Band-tailed pigeon sequencing and assembly.</title>
        <authorList>
            <person name="Soares A.E."/>
            <person name="Novak B.J."/>
            <person name="Rice E.S."/>
            <person name="O'Connell B."/>
            <person name="Chang D."/>
            <person name="Weber S."/>
            <person name="Shapiro B."/>
        </authorList>
    </citation>
    <scope>NUCLEOTIDE SEQUENCE [LARGE SCALE GENOMIC DNA]</scope>
    <source>
        <strain evidence="2">BTP2013</strain>
        <tissue evidence="2">Blood</tissue>
    </source>
</reference>
<accession>A0A1V4K448</accession>
<comment type="caution">
    <text evidence="2">The sequence shown here is derived from an EMBL/GenBank/DDBJ whole genome shotgun (WGS) entry which is preliminary data.</text>
</comment>